<proteinExistence type="predicted"/>
<evidence type="ECO:0000313" key="2">
    <source>
        <dbReference type="EMBL" id="ODM93173.1"/>
    </source>
</evidence>
<gene>
    <name evidence="2" type="ORF">Ocin01_13510</name>
</gene>
<reference evidence="2 3" key="1">
    <citation type="journal article" date="2016" name="Genome Biol. Evol.">
        <title>Gene Family Evolution Reflects Adaptation to Soil Environmental Stressors in the Genome of the Collembolan Orchesella cincta.</title>
        <authorList>
            <person name="Faddeeva-Vakhrusheva A."/>
            <person name="Derks M.F."/>
            <person name="Anvar S.Y."/>
            <person name="Agamennone V."/>
            <person name="Suring W."/>
            <person name="Smit S."/>
            <person name="van Straalen N.M."/>
            <person name="Roelofs D."/>
        </authorList>
    </citation>
    <scope>NUCLEOTIDE SEQUENCE [LARGE SCALE GENOMIC DNA]</scope>
    <source>
        <tissue evidence="2">Mixed pool</tissue>
    </source>
</reference>
<protein>
    <submittedName>
        <fullName evidence="2">Uncharacterized protein</fullName>
    </submittedName>
</protein>
<sequence length="205" mass="22338">MSEHSWNHALDTKAHCCSSQSYISRKCSFRALGVVKAVLFILILNLTENTVHGFLPGSGSSLGDSLLPSLSSVAKTFSESDLGKTIVDVANKLGADKIFKETNGSNNPLNFLQSALNPNSTTKNIVFIPAGASIPLLQFLKNDETPEFGSDADSKEERENDNSLLKVLAEINRRIFGGKQPDYKLVDSGETEDEETKDDGTTYYD</sequence>
<keyword evidence="3" id="KW-1185">Reference proteome</keyword>
<name>A0A1D2MJM4_ORCCI</name>
<dbReference type="Proteomes" id="UP000094527">
    <property type="component" value="Unassembled WGS sequence"/>
</dbReference>
<accession>A0A1D2MJM4</accession>
<evidence type="ECO:0000256" key="1">
    <source>
        <dbReference type="SAM" id="MobiDB-lite"/>
    </source>
</evidence>
<dbReference type="AlphaFoldDB" id="A0A1D2MJM4"/>
<dbReference type="EMBL" id="LJIJ01001054">
    <property type="protein sequence ID" value="ODM93173.1"/>
    <property type="molecule type" value="Genomic_DNA"/>
</dbReference>
<organism evidence="2 3">
    <name type="scientific">Orchesella cincta</name>
    <name type="common">Springtail</name>
    <name type="synonym">Podura cincta</name>
    <dbReference type="NCBI Taxonomy" id="48709"/>
    <lineage>
        <taxon>Eukaryota</taxon>
        <taxon>Metazoa</taxon>
        <taxon>Ecdysozoa</taxon>
        <taxon>Arthropoda</taxon>
        <taxon>Hexapoda</taxon>
        <taxon>Collembola</taxon>
        <taxon>Entomobryomorpha</taxon>
        <taxon>Entomobryoidea</taxon>
        <taxon>Orchesellidae</taxon>
        <taxon>Orchesellinae</taxon>
        <taxon>Orchesella</taxon>
    </lineage>
</organism>
<feature type="region of interest" description="Disordered" evidence="1">
    <location>
        <begin position="180"/>
        <end position="205"/>
    </location>
</feature>
<evidence type="ECO:0000313" key="3">
    <source>
        <dbReference type="Proteomes" id="UP000094527"/>
    </source>
</evidence>
<comment type="caution">
    <text evidence="2">The sequence shown here is derived from an EMBL/GenBank/DDBJ whole genome shotgun (WGS) entry which is preliminary data.</text>
</comment>